<evidence type="ECO:0000313" key="1">
    <source>
        <dbReference type="EMBL" id="GIY66068.1"/>
    </source>
</evidence>
<keyword evidence="2" id="KW-1185">Reference proteome</keyword>
<sequence length="72" mass="8528">EGFSFARTCSRFTPYRNKSRGRLRYPNEDVREDGWRSIRLSRGAYCRTPPCFTSLHFEEAPRPEWVANKAED</sequence>
<name>A0AAV4V7R2_CAEEX</name>
<organism evidence="1 2">
    <name type="scientific">Caerostris extrusa</name>
    <name type="common">Bark spider</name>
    <name type="synonym">Caerostris bankana</name>
    <dbReference type="NCBI Taxonomy" id="172846"/>
    <lineage>
        <taxon>Eukaryota</taxon>
        <taxon>Metazoa</taxon>
        <taxon>Ecdysozoa</taxon>
        <taxon>Arthropoda</taxon>
        <taxon>Chelicerata</taxon>
        <taxon>Arachnida</taxon>
        <taxon>Araneae</taxon>
        <taxon>Araneomorphae</taxon>
        <taxon>Entelegynae</taxon>
        <taxon>Araneoidea</taxon>
        <taxon>Araneidae</taxon>
        <taxon>Caerostris</taxon>
    </lineage>
</organism>
<dbReference type="EMBL" id="BPLR01014069">
    <property type="protein sequence ID" value="GIY66068.1"/>
    <property type="molecule type" value="Genomic_DNA"/>
</dbReference>
<gene>
    <name evidence="1" type="ORF">CEXT_151461</name>
</gene>
<accession>A0AAV4V7R2</accession>
<dbReference type="AlphaFoldDB" id="A0AAV4V7R2"/>
<feature type="non-terminal residue" evidence="1">
    <location>
        <position position="1"/>
    </location>
</feature>
<comment type="caution">
    <text evidence="1">The sequence shown here is derived from an EMBL/GenBank/DDBJ whole genome shotgun (WGS) entry which is preliminary data.</text>
</comment>
<protein>
    <submittedName>
        <fullName evidence="1">Uncharacterized protein</fullName>
    </submittedName>
</protein>
<proteinExistence type="predicted"/>
<dbReference type="Proteomes" id="UP001054945">
    <property type="component" value="Unassembled WGS sequence"/>
</dbReference>
<evidence type="ECO:0000313" key="2">
    <source>
        <dbReference type="Proteomes" id="UP001054945"/>
    </source>
</evidence>
<reference evidence="1 2" key="1">
    <citation type="submission" date="2021-06" db="EMBL/GenBank/DDBJ databases">
        <title>Caerostris extrusa draft genome.</title>
        <authorList>
            <person name="Kono N."/>
            <person name="Arakawa K."/>
        </authorList>
    </citation>
    <scope>NUCLEOTIDE SEQUENCE [LARGE SCALE GENOMIC DNA]</scope>
</reference>